<gene>
    <name evidence="3" type="ORF">I41_25280</name>
</gene>
<accession>A0A517TY89</accession>
<organism evidence="3 4">
    <name type="scientific">Lacipirellula limnantheis</name>
    <dbReference type="NCBI Taxonomy" id="2528024"/>
    <lineage>
        <taxon>Bacteria</taxon>
        <taxon>Pseudomonadati</taxon>
        <taxon>Planctomycetota</taxon>
        <taxon>Planctomycetia</taxon>
        <taxon>Pirellulales</taxon>
        <taxon>Lacipirellulaceae</taxon>
        <taxon>Lacipirellula</taxon>
    </lineage>
</organism>
<dbReference type="PROSITE" id="PS51677">
    <property type="entry name" value="NODB"/>
    <property type="match status" value="1"/>
</dbReference>
<proteinExistence type="predicted"/>
<dbReference type="InterPro" id="IPR011330">
    <property type="entry name" value="Glyco_hydro/deAcase_b/a-brl"/>
</dbReference>
<keyword evidence="1" id="KW-0732">Signal</keyword>
<name>A0A517TY89_9BACT</name>
<dbReference type="Gene3D" id="3.20.20.370">
    <property type="entry name" value="Glycoside hydrolase/deacetylase"/>
    <property type="match status" value="1"/>
</dbReference>
<dbReference type="Proteomes" id="UP000317909">
    <property type="component" value="Chromosome"/>
</dbReference>
<evidence type="ECO:0000256" key="1">
    <source>
        <dbReference type="ARBA" id="ARBA00022729"/>
    </source>
</evidence>
<evidence type="ECO:0000259" key="2">
    <source>
        <dbReference type="PROSITE" id="PS51677"/>
    </source>
</evidence>
<dbReference type="RefSeq" id="WP_145432940.1">
    <property type="nucleotide sequence ID" value="NZ_CP036339.1"/>
</dbReference>
<evidence type="ECO:0000313" key="4">
    <source>
        <dbReference type="Proteomes" id="UP000317909"/>
    </source>
</evidence>
<keyword evidence="4" id="KW-1185">Reference proteome</keyword>
<dbReference type="EMBL" id="CP036339">
    <property type="protein sequence ID" value="QDT73339.1"/>
    <property type="molecule type" value="Genomic_DNA"/>
</dbReference>
<dbReference type="CDD" id="cd10918">
    <property type="entry name" value="CE4_NodB_like_5s_6s"/>
    <property type="match status" value="1"/>
</dbReference>
<dbReference type="Pfam" id="PF01522">
    <property type="entry name" value="Polysacc_deac_1"/>
    <property type="match status" value="1"/>
</dbReference>
<dbReference type="AlphaFoldDB" id="A0A517TY89"/>
<evidence type="ECO:0000313" key="3">
    <source>
        <dbReference type="EMBL" id="QDT73339.1"/>
    </source>
</evidence>
<dbReference type="GO" id="GO:0005975">
    <property type="term" value="P:carbohydrate metabolic process"/>
    <property type="evidence" value="ECO:0007669"/>
    <property type="project" value="InterPro"/>
</dbReference>
<feature type="domain" description="NodB homology" evidence="2">
    <location>
        <begin position="91"/>
        <end position="335"/>
    </location>
</feature>
<dbReference type="PANTHER" id="PTHR34216:SF7">
    <property type="entry name" value="POLY-BETA-1,6-N-ACETYL-D-GLUCOSAMINE N-DEACETYLASE"/>
    <property type="match status" value="1"/>
</dbReference>
<sequence length="335" mass="37797">MNKRLLLANIYMHLGGRFISRFANRELLFVLTYHRIKKDDGSPSSKFDDEVFGPSVTEFRRQLEFLSKYTTVLSESDLIAAMSGEPPGDGPFGMVTFDDAYVDNYELALPVLRQMGLPSILFVPYTLLEERKVGWWDQIAFIVKNSSKPTIELRGEKIRFGNDTGSAIRYLQSIMKHNPTDSTKTLIDEIAERADSPPPTVNEMSSELMTWDQVRTAAGAGVTIGSHTCSHRVLATLGEREQSDEIFGSKSCLENKLGVPIRSLAFPVGGIRHYNSTTTRLARDAGYDLAFSFCTGVEKLQKCNRFEIPRFSAPHDLETFKAHYHCPRLMDYGFR</sequence>
<dbReference type="PANTHER" id="PTHR34216">
    <property type="match status" value="1"/>
</dbReference>
<dbReference type="OrthoDB" id="9778320at2"/>
<dbReference type="KEGG" id="llh:I41_25280"/>
<dbReference type="GO" id="GO:0016810">
    <property type="term" value="F:hydrolase activity, acting on carbon-nitrogen (but not peptide) bonds"/>
    <property type="evidence" value="ECO:0007669"/>
    <property type="project" value="InterPro"/>
</dbReference>
<dbReference type="InterPro" id="IPR051398">
    <property type="entry name" value="Polysacch_Deacetylase"/>
</dbReference>
<dbReference type="InterPro" id="IPR002509">
    <property type="entry name" value="NODB_dom"/>
</dbReference>
<protein>
    <submittedName>
        <fullName evidence="3">Polysaccharide deacetylase</fullName>
    </submittedName>
</protein>
<reference evidence="3 4" key="1">
    <citation type="submission" date="2019-02" db="EMBL/GenBank/DDBJ databases">
        <title>Deep-cultivation of Planctomycetes and their phenomic and genomic characterization uncovers novel biology.</title>
        <authorList>
            <person name="Wiegand S."/>
            <person name="Jogler M."/>
            <person name="Boedeker C."/>
            <person name="Pinto D."/>
            <person name="Vollmers J."/>
            <person name="Rivas-Marin E."/>
            <person name="Kohn T."/>
            <person name="Peeters S.H."/>
            <person name="Heuer A."/>
            <person name="Rast P."/>
            <person name="Oberbeckmann S."/>
            <person name="Bunk B."/>
            <person name="Jeske O."/>
            <person name="Meyerdierks A."/>
            <person name="Storesund J.E."/>
            <person name="Kallscheuer N."/>
            <person name="Luecker S."/>
            <person name="Lage O.M."/>
            <person name="Pohl T."/>
            <person name="Merkel B.J."/>
            <person name="Hornburger P."/>
            <person name="Mueller R.-W."/>
            <person name="Bruemmer F."/>
            <person name="Labrenz M."/>
            <person name="Spormann A.M."/>
            <person name="Op den Camp H."/>
            <person name="Overmann J."/>
            <person name="Amann R."/>
            <person name="Jetten M.S.M."/>
            <person name="Mascher T."/>
            <person name="Medema M.H."/>
            <person name="Devos D.P."/>
            <person name="Kaster A.-K."/>
            <person name="Ovreas L."/>
            <person name="Rohde M."/>
            <person name="Galperin M.Y."/>
            <person name="Jogler C."/>
        </authorList>
    </citation>
    <scope>NUCLEOTIDE SEQUENCE [LARGE SCALE GENOMIC DNA]</scope>
    <source>
        <strain evidence="3 4">I41</strain>
    </source>
</reference>
<dbReference type="SUPFAM" id="SSF88713">
    <property type="entry name" value="Glycoside hydrolase/deacetylase"/>
    <property type="match status" value="1"/>
</dbReference>